<gene>
    <name evidence="10" type="ORF">SBOR_3155</name>
</gene>
<evidence type="ECO:0000256" key="8">
    <source>
        <dbReference type="SAM" id="Phobius"/>
    </source>
</evidence>
<reference evidence="10 11" key="1">
    <citation type="journal article" date="2014" name="Genome Announc.">
        <title>Draft genome sequence of Sclerotinia borealis, a psychrophilic plant pathogenic fungus.</title>
        <authorList>
            <person name="Mardanov A.V."/>
            <person name="Beletsky A.V."/>
            <person name="Kadnikov V.V."/>
            <person name="Ignatov A.N."/>
            <person name="Ravin N.V."/>
        </authorList>
    </citation>
    <scope>NUCLEOTIDE SEQUENCE [LARGE SCALE GENOMIC DNA]</scope>
    <source>
        <strain evidence="11">F-4157</strain>
    </source>
</reference>
<evidence type="ECO:0000256" key="3">
    <source>
        <dbReference type="ARBA" id="ARBA00022692"/>
    </source>
</evidence>
<evidence type="ECO:0000256" key="4">
    <source>
        <dbReference type="ARBA" id="ARBA00022801"/>
    </source>
</evidence>
<feature type="transmembrane region" description="Helical" evidence="8">
    <location>
        <begin position="390"/>
        <end position="411"/>
    </location>
</feature>
<evidence type="ECO:0000313" key="11">
    <source>
        <dbReference type="Proteomes" id="UP000019487"/>
    </source>
</evidence>
<dbReference type="AlphaFoldDB" id="W9CKB5"/>
<keyword evidence="5 8" id="KW-1133">Transmembrane helix</keyword>
<feature type="transmembrane region" description="Helical" evidence="8">
    <location>
        <begin position="470"/>
        <end position="491"/>
    </location>
</feature>
<feature type="compositionally biased region" description="Basic and acidic residues" evidence="7">
    <location>
        <begin position="292"/>
        <end position="327"/>
    </location>
</feature>
<dbReference type="GO" id="GO:0016020">
    <property type="term" value="C:membrane"/>
    <property type="evidence" value="ECO:0007669"/>
    <property type="project" value="UniProtKB-SubCell"/>
</dbReference>
<evidence type="ECO:0000256" key="6">
    <source>
        <dbReference type="ARBA" id="ARBA00023136"/>
    </source>
</evidence>
<organism evidence="10 11">
    <name type="scientific">Sclerotinia borealis (strain F-4128)</name>
    <dbReference type="NCBI Taxonomy" id="1432307"/>
    <lineage>
        <taxon>Eukaryota</taxon>
        <taxon>Fungi</taxon>
        <taxon>Dikarya</taxon>
        <taxon>Ascomycota</taxon>
        <taxon>Pezizomycotina</taxon>
        <taxon>Leotiomycetes</taxon>
        <taxon>Helotiales</taxon>
        <taxon>Sclerotiniaceae</taxon>
        <taxon>Sclerotinia</taxon>
    </lineage>
</organism>
<dbReference type="PANTHER" id="PTHR43731">
    <property type="entry name" value="RHOMBOID PROTEASE"/>
    <property type="match status" value="1"/>
</dbReference>
<keyword evidence="3 8" id="KW-0812">Transmembrane</keyword>
<dbReference type="InterPro" id="IPR035952">
    <property type="entry name" value="Rhomboid-like_sf"/>
</dbReference>
<dbReference type="GO" id="GO:0006465">
    <property type="term" value="P:signal peptide processing"/>
    <property type="evidence" value="ECO:0007669"/>
    <property type="project" value="TreeGrafter"/>
</dbReference>
<comment type="similarity">
    <text evidence="2">Belongs to the peptidase S54 family.</text>
</comment>
<dbReference type="InterPro" id="IPR022764">
    <property type="entry name" value="Peptidase_S54_rhomboid_dom"/>
</dbReference>
<dbReference type="GO" id="GO:0004252">
    <property type="term" value="F:serine-type endopeptidase activity"/>
    <property type="evidence" value="ECO:0007669"/>
    <property type="project" value="InterPro"/>
</dbReference>
<dbReference type="OrthoDB" id="10260614at2759"/>
<dbReference type="FunFam" id="1.20.1540.10:FF:000012">
    <property type="entry name" value="Rhomboid family protein"/>
    <property type="match status" value="1"/>
</dbReference>
<dbReference type="InterPro" id="IPR050925">
    <property type="entry name" value="Rhomboid_protease_S54"/>
</dbReference>
<comment type="subcellular location">
    <subcellularLocation>
        <location evidence="1">Membrane</location>
        <topology evidence="1">Multi-pass membrane protein</topology>
    </subcellularLocation>
</comment>
<dbReference type="EMBL" id="AYSA01000137">
    <property type="protein sequence ID" value="ESZ96423.1"/>
    <property type="molecule type" value="Genomic_DNA"/>
</dbReference>
<dbReference type="STRING" id="1432307.W9CKB5"/>
<sequence length="604" mass="67328">MNSLWPAARNSCLQTRANLQICWTLDGLPSRLAHGAIRPYSISSTPFRRRELGSGKYKGEGYDWTGIFGLQCSKRFYTPKKKASKIPKNSTLLKELPKGLAPKKLSPKAAPKKGVYTKYEQLPANYEDQMGLAYREDPITEEENQAIFGAVMDIDSAGRFLRVLHGRRVAGTLPDPDEPDHLAYWEAVAQRKALAWLRENVPVDEDENATLRAEQELAEIEGGVVEDSKRIGIYVPNVGGGPTRGGRINLNIYKSDDSTEPAQGTNSVYGDSGLDAIRKANQANFAAREKKRKAEEEKVNQADEMRQKSGTLDHVKPRSGVEPRRKGENPWLKHYEARAQETVPTALPEMSAFARLWPSALVVLLTIGVSCTLAHFYIPPAGALRMFPDTPPAITTVSVLVLANTVVLFLWHVPPAWRMLNKYFMIIPVYPRALSMVGAVFSHQRFAHILGNMTVLTILGVKLHDEIGRANFLALYFSTGAVSSFASLAWWVWKGAFVSSSLGASGAVCSVLAALLWYRRDEGISIFGVSPMIPSWLLMGLLFGLEIMAWRRVNQSLGKQLLDHQSHLTGYTAGMIGAEVIRWRDRVRKKQVEERRRNIESVML</sequence>
<feature type="transmembrane region" description="Helical" evidence="8">
    <location>
        <begin position="356"/>
        <end position="378"/>
    </location>
</feature>
<feature type="domain" description="Peptidase S54 rhomboid" evidence="9">
    <location>
        <begin position="435"/>
        <end position="578"/>
    </location>
</feature>
<evidence type="ECO:0000259" key="9">
    <source>
        <dbReference type="Pfam" id="PF01694"/>
    </source>
</evidence>
<evidence type="ECO:0000313" key="10">
    <source>
        <dbReference type="EMBL" id="ESZ96423.1"/>
    </source>
</evidence>
<comment type="caution">
    <text evidence="10">The sequence shown here is derived from an EMBL/GenBank/DDBJ whole genome shotgun (WGS) entry which is preliminary data.</text>
</comment>
<evidence type="ECO:0000256" key="7">
    <source>
        <dbReference type="SAM" id="MobiDB-lite"/>
    </source>
</evidence>
<feature type="region of interest" description="Disordered" evidence="7">
    <location>
        <begin position="286"/>
        <end position="327"/>
    </location>
</feature>
<keyword evidence="6 8" id="KW-0472">Membrane</keyword>
<proteinExistence type="inferred from homology"/>
<accession>W9CKB5</accession>
<keyword evidence="11" id="KW-1185">Reference proteome</keyword>
<dbReference type="PANTHER" id="PTHR43731:SF14">
    <property type="entry name" value="PRESENILIN-ASSOCIATED RHOMBOID-LIKE PROTEIN, MITOCHONDRIAL"/>
    <property type="match status" value="1"/>
</dbReference>
<name>W9CKB5_SCLBF</name>
<evidence type="ECO:0000256" key="5">
    <source>
        <dbReference type="ARBA" id="ARBA00022989"/>
    </source>
</evidence>
<keyword evidence="4" id="KW-0378">Hydrolase</keyword>
<dbReference type="Proteomes" id="UP000019487">
    <property type="component" value="Unassembled WGS sequence"/>
</dbReference>
<dbReference type="Gene3D" id="1.20.1540.10">
    <property type="entry name" value="Rhomboid-like"/>
    <property type="match status" value="1"/>
</dbReference>
<protein>
    <recommendedName>
        <fullName evidence="9">Peptidase S54 rhomboid domain-containing protein</fullName>
    </recommendedName>
</protein>
<evidence type="ECO:0000256" key="1">
    <source>
        <dbReference type="ARBA" id="ARBA00004141"/>
    </source>
</evidence>
<evidence type="ECO:0000256" key="2">
    <source>
        <dbReference type="ARBA" id="ARBA00009045"/>
    </source>
</evidence>
<dbReference type="Pfam" id="PF01694">
    <property type="entry name" value="Rhomboid"/>
    <property type="match status" value="1"/>
</dbReference>
<dbReference type="HOGENOM" id="CLU_026938_1_0_1"/>
<feature type="transmembrane region" description="Helical" evidence="8">
    <location>
        <begin position="524"/>
        <end position="545"/>
    </location>
</feature>
<dbReference type="SUPFAM" id="SSF144091">
    <property type="entry name" value="Rhomboid-like"/>
    <property type="match status" value="1"/>
</dbReference>
<feature type="transmembrane region" description="Helical" evidence="8">
    <location>
        <begin position="497"/>
        <end position="517"/>
    </location>
</feature>